<evidence type="ECO:0000256" key="2">
    <source>
        <dbReference type="ARBA" id="ARBA00023012"/>
    </source>
</evidence>
<dbReference type="InterPro" id="IPR001789">
    <property type="entry name" value="Sig_transdc_resp-reg_receiver"/>
</dbReference>
<dbReference type="RefSeq" id="WP_408148732.1">
    <property type="nucleotide sequence ID" value="NZ_JAQQCJ010000034.1"/>
</dbReference>
<evidence type="ECO:0000256" key="4">
    <source>
        <dbReference type="ARBA" id="ARBA00023125"/>
    </source>
</evidence>
<organism evidence="10 11">
    <name type="scientific">Paraburkholderia strydomiana</name>
    <dbReference type="NCBI Taxonomy" id="1245417"/>
    <lineage>
        <taxon>Bacteria</taxon>
        <taxon>Pseudomonadati</taxon>
        <taxon>Pseudomonadota</taxon>
        <taxon>Betaproteobacteria</taxon>
        <taxon>Burkholderiales</taxon>
        <taxon>Burkholderiaceae</taxon>
        <taxon>Paraburkholderia</taxon>
    </lineage>
</organism>
<dbReference type="Pfam" id="PF00072">
    <property type="entry name" value="Response_reg"/>
    <property type="match status" value="1"/>
</dbReference>
<protein>
    <submittedName>
        <fullName evidence="10">Response regulator transcription factor</fullName>
    </submittedName>
</protein>
<evidence type="ECO:0000256" key="6">
    <source>
        <dbReference type="PROSITE-ProRule" id="PRU00169"/>
    </source>
</evidence>
<dbReference type="InterPro" id="IPR011006">
    <property type="entry name" value="CheY-like_superfamily"/>
</dbReference>
<sequence>MRNQTRIVLLEDDLIQQAVLVSWLKAEGYQVEAFNDGLDARNHLSDHWADLMIFDWDVPGMSGEKLLSWVRGRSRSTVPVIFQTVHSDEEEIVRILDTGADDFLVKPVDRLVFLARIRALLRRFQTAGSERRRMIVGQYLLDRANLTISRGDIVHTLGAKEFDLLWHLASHRGIVVQRQDLHSVVWGWDGSSQSRSVDMYVSRLRASLKSMQIDWVIQSVYGKGYRLNLSEAPAPSEMVDIGGDEILALKR</sequence>
<dbReference type="PROSITE" id="PS50110">
    <property type="entry name" value="RESPONSE_REGULATORY"/>
    <property type="match status" value="1"/>
</dbReference>
<evidence type="ECO:0000256" key="5">
    <source>
        <dbReference type="ARBA" id="ARBA00023163"/>
    </source>
</evidence>
<evidence type="ECO:0000259" key="9">
    <source>
        <dbReference type="PROSITE" id="PS51755"/>
    </source>
</evidence>
<keyword evidence="11" id="KW-1185">Reference proteome</keyword>
<evidence type="ECO:0000313" key="11">
    <source>
        <dbReference type="Proteomes" id="UP001629392"/>
    </source>
</evidence>
<feature type="domain" description="Response regulatory" evidence="8">
    <location>
        <begin position="6"/>
        <end position="121"/>
    </location>
</feature>
<dbReference type="Gene3D" id="3.40.50.2300">
    <property type="match status" value="1"/>
</dbReference>
<dbReference type="PANTHER" id="PTHR48111">
    <property type="entry name" value="REGULATOR OF RPOS"/>
    <property type="match status" value="1"/>
</dbReference>
<reference evidence="10 11" key="1">
    <citation type="journal article" date="2024" name="Chem. Sci.">
        <title>Discovery of megapolipeptins by genome mining of a Burkholderiales bacteria collection.</title>
        <authorList>
            <person name="Paulo B.S."/>
            <person name="Recchia M.J.J."/>
            <person name="Lee S."/>
            <person name="Fergusson C.H."/>
            <person name="Romanowski S.B."/>
            <person name="Hernandez A."/>
            <person name="Krull N."/>
            <person name="Liu D.Y."/>
            <person name="Cavanagh H."/>
            <person name="Bos A."/>
            <person name="Gray C.A."/>
            <person name="Murphy B.T."/>
            <person name="Linington R.G."/>
            <person name="Eustaquio A.S."/>
        </authorList>
    </citation>
    <scope>NUCLEOTIDE SEQUENCE [LARGE SCALE GENOMIC DNA]</scope>
    <source>
        <strain evidence="10 11">RL17-350-BIC-E</strain>
    </source>
</reference>
<evidence type="ECO:0000313" key="10">
    <source>
        <dbReference type="EMBL" id="MFM0721059.1"/>
    </source>
</evidence>
<dbReference type="InterPro" id="IPR001867">
    <property type="entry name" value="OmpR/PhoB-type_DNA-bd"/>
</dbReference>
<keyword evidence="5" id="KW-0804">Transcription</keyword>
<keyword evidence="3" id="KW-0805">Transcription regulation</keyword>
<dbReference type="SMART" id="SM00448">
    <property type="entry name" value="REC"/>
    <property type="match status" value="1"/>
</dbReference>
<evidence type="ECO:0000256" key="7">
    <source>
        <dbReference type="PROSITE-ProRule" id="PRU01091"/>
    </source>
</evidence>
<dbReference type="SUPFAM" id="SSF52172">
    <property type="entry name" value="CheY-like"/>
    <property type="match status" value="1"/>
</dbReference>
<name>A0ABW9EPQ6_9BURK</name>
<feature type="modified residue" description="4-aspartylphosphate" evidence="6">
    <location>
        <position position="55"/>
    </location>
</feature>
<keyword evidence="4 7" id="KW-0238">DNA-binding</keyword>
<proteinExistence type="predicted"/>
<gene>
    <name evidence="10" type="ORF">PQQ73_32635</name>
</gene>
<dbReference type="InterPro" id="IPR039420">
    <property type="entry name" value="WalR-like"/>
</dbReference>
<keyword evidence="2" id="KW-0902">Two-component regulatory system</keyword>
<evidence type="ECO:0000259" key="8">
    <source>
        <dbReference type="PROSITE" id="PS50110"/>
    </source>
</evidence>
<feature type="domain" description="OmpR/PhoB-type" evidence="9">
    <location>
        <begin position="131"/>
        <end position="229"/>
    </location>
</feature>
<dbReference type="Gene3D" id="1.10.10.10">
    <property type="entry name" value="Winged helix-like DNA-binding domain superfamily/Winged helix DNA-binding domain"/>
    <property type="match status" value="1"/>
</dbReference>
<feature type="DNA-binding region" description="OmpR/PhoB-type" evidence="7">
    <location>
        <begin position="131"/>
        <end position="229"/>
    </location>
</feature>
<dbReference type="EMBL" id="JAQQCL010000038">
    <property type="protein sequence ID" value="MFM0721059.1"/>
    <property type="molecule type" value="Genomic_DNA"/>
</dbReference>
<dbReference type="InterPro" id="IPR036388">
    <property type="entry name" value="WH-like_DNA-bd_sf"/>
</dbReference>
<evidence type="ECO:0000256" key="1">
    <source>
        <dbReference type="ARBA" id="ARBA00022553"/>
    </source>
</evidence>
<comment type="caution">
    <text evidence="10">The sequence shown here is derived from an EMBL/GenBank/DDBJ whole genome shotgun (WGS) entry which is preliminary data.</text>
</comment>
<dbReference type="PANTHER" id="PTHR48111:SF1">
    <property type="entry name" value="TWO-COMPONENT RESPONSE REGULATOR ORR33"/>
    <property type="match status" value="1"/>
</dbReference>
<accession>A0ABW9EPQ6</accession>
<dbReference type="CDD" id="cd00383">
    <property type="entry name" value="trans_reg_C"/>
    <property type="match status" value="1"/>
</dbReference>
<dbReference type="PROSITE" id="PS51755">
    <property type="entry name" value="OMPR_PHOB"/>
    <property type="match status" value="1"/>
</dbReference>
<dbReference type="Pfam" id="PF00486">
    <property type="entry name" value="Trans_reg_C"/>
    <property type="match status" value="1"/>
</dbReference>
<dbReference type="SMART" id="SM00862">
    <property type="entry name" value="Trans_reg_C"/>
    <property type="match status" value="1"/>
</dbReference>
<dbReference type="Proteomes" id="UP001629392">
    <property type="component" value="Unassembled WGS sequence"/>
</dbReference>
<evidence type="ECO:0000256" key="3">
    <source>
        <dbReference type="ARBA" id="ARBA00023015"/>
    </source>
</evidence>
<dbReference type="CDD" id="cd17574">
    <property type="entry name" value="REC_OmpR"/>
    <property type="match status" value="1"/>
</dbReference>
<keyword evidence="1 6" id="KW-0597">Phosphoprotein</keyword>